<dbReference type="KEGG" id="ddo:I597_1340"/>
<proteinExistence type="predicted"/>
<dbReference type="Proteomes" id="UP000030140">
    <property type="component" value="Unassembled WGS sequence"/>
</dbReference>
<evidence type="ECO:0000313" key="1">
    <source>
        <dbReference type="EMBL" id="KGO07542.1"/>
    </source>
</evidence>
<organism evidence="1 2">
    <name type="scientific">Dokdonia donghaensis DSW-1</name>
    <dbReference type="NCBI Taxonomy" id="1300343"/>
    <lineage>
        <taxon>Bacteria</taxon>
        <taxon>Pseudomonadati</taxon>
        <taxon>Bacteroidota</taxon>
        <taxon>Flavobacteriia</taxon>
        <taxon>Flavobacteriales</taxon>
        <taxon>Flavobacteriaceae</taxon>
        <taxon>Dokdonia</taxon>
    </lineage>
</organism>
<gene>
    <name evidence="1" type="ORF">NV36_12310</name>
</gene>
<protein>
    <submittedName>
        <fullName evidence="1">Uncharacterized protein</fullName>
    </submittedName>
</protein>
<dbReference type="EMBL" id="JSAQ01000001">
    <property type="protein sequence ID" value="KGO07542.1"/>
    <property type="molecule type" value="Genomic_DNA"/>
</dbReference>
<accession>A0A0A2GWD8</accession>
<sequence>MARVSLVVGNQNKKIEAGISAIGVLNYNDAAFETGAHFNIGHLFERHNIKQQGVFFGYDLYTLVGIGKNTNLLGSTISGINPVFIYDIDEKSGFNGVGFGYQKEFFPGDLSHFNIRRGKLLMRFSNANHSFDITFLNDFKFSPVFNGEGTDYGTTGNLRVGYTHILGYRKIYRLGVALDLFTPKPDYTRTPDNVINSDDGRKNVWHTVPPYENSFYANLYVFGYYQNDFYNAFAKAGINSQKLGAYVQNKLHDTVGLNPRFPWDVIESDKLFLELGASILKSKSYED</sequence>
<name>A0A0A2GWD8_9FLAO</name>
<evidence type="ECO:0000313" key="2">
    <source>
        <dbReference type="Proteomes" id="UP000030140"/>
    </source>
</evidence>
<dbReference type="PATRIC" id="fig|1300343.5.peg.1351"/>
<comment type="caution">
    <text evidence="1">The sequence shown here is derived from an EMBL/GenBank/DDBJ whole genome shotgun (WGS) entry which is preliminary data.</text>
</comment>
<keyword evidence="2" id="KW-1185">Reference proteome</keyword>
<reference evidence="1 2" key="1">
    <citation type="submission" date="2014-10" db="EMBL/GenBank/DDBJ databases">
        <title>Draft genome sequence of the proteorhodopsin-containing marine bacterium Dokdonia donghaensis.</title>
        <authorList>
            <person name="Gomez-Consarnau L."/>
            <person name="Gonzalez J.M."/>
            <person name="Riedel T."/>
            <person name="Jaenicke S."/>
            <person name="Wagner-Doebler I."/>
            <person name="Fuhrman J.A."/>
        </authorList>
    </citation>
    <scope>NUCLEOTIDE SEQUENCE [LARGE SCALE GENOMIC DNA]</scope>
    <source>
        <strain evidence="1 2">DSW-1</strain>
    </source>
</reference>
<dbReference type="AlphaFoldDB" id="A0A0A2GWD8"/>